<dbReference type="InterPro" id="IPR036938">
    <property type="entry name" value="PAP2/HPO_sf"/>
</dbReference>
<feature type="transmembrane region" description="Helical" evidence="1">
    <location>
        <begin position="12"/>
        <end position="32"/>
    </location>
</feature>
<dbReference type="SUPFAM" id="SSF48317">
    <property type="entry name" value="Acid phosphatase/Vanadium-dependent haloperoxidase"/>
    <property type="match status" value="1"/>
</dbReference>
<dbReference type="Pfam" id="PF01569">
    <property type="entry name" value="PAP2"/>
    <property type="match status" value="1"/>
</dbReference>
<dbReference type="PANTHER" id="PTHR47216">
    <property type="match status" value="1"/>
</dbReference>
<protein>
    <submittedName>
        <fullName evidence="3">Membrane-associated phospholipid phosphatase</fullName>
    </submittedName>
</protein>
<dbReference type="Gene3D" id="3.90.190.10">
    <property type="entry name" value="Protein tyrosine phosphatase superfamily"/>
    <property type="match status" value="1"/>
</dbReference>
<keyword evidence="1" id="KW-1133">Transmembrane helix</keyword>
<comment type="caution">
    <text evidence="3">The sequence shown here is derived from an EMBL/GenBank/DDBJ whole genome shotgun (WGS) entry which is preliminary data.</text>
</comment>
<gene>
    <name evidence="3" type="ORF">J2X15_002747</name>
</gene>
<feature type="transmembrane region" description="Helical" evidence="1">
    <location>
        <begin position="131"/>
        <end position="149"/>
    </location>
</feature>
<evidence type="ECO:0000256" key="1">
    <source>
        <dbReference type="SAM" id="Phobius"/>
    </source>
</evidence>
<dbReference type="Proteomes" id="UP001268089">
    <property type="component" value="Unassembled WGS sequence"/>
</dbReference>
<feature type="transmembrane region" description="Helical" evidence="1">
    <location>
        <begin position="260"/>
        <end position="282"/>
    </location>
</feature>
<keyword evidence="1" id="KW-0472">Membrane</keyword>
<keyword evidence="4" id="KW-1185">Reference proteome</keyword>
<name>A0ABU1ZPH9_9BURK</name>
<accession>A0ABU1ZPH9</accession>
<proteinExistence type="predicted"/>
<reference evidence="3 4" key="1">
    <citation type="submission" date="2023-07" db="EMBL/GenBank/DDBJ databases">
        <title>Sorghum-associated microbial communities from plants grown in Nebraska, USA.</title>
        <authorList>
            <person name="Schachtman D."/>
        </authorList>
    </citation>
    <scope>NUCLEOTIDE SEQUENCE [LARGE SCALE GENOMIC DNA]</scope>
    <source>
        <strain evidence="3 4">BE308</strain>
    </source>
</reference>
<dbReference type="InterPro" id="IPR029021">
    <property type="entry name" value="Prot-tyrosine_phosphatase-like"/>
</dbReference>
<feature type="transmembrane region" description="Helical" evidence="1">
    <location>
        <begin position="161"/>
        <end position="178"/>
    </location>
</feature>
<feature type="transmembrane region" description="Helical" evidence="1">
    <location>
        <begin position="184"/>
        <end position="199"/>
    </location>
</feature>
<evidence type="ECO:0000313" key="4">
    <source>
        <dbReference type="Proteomes" id="UP001268089"/>
    </source>
</evidence>
<keyword evidence="1" id="KW-0812">Transmembrane</keyword>
<feature type="domain" description="Phosphatidic acid phosphatase type 2/haloperoxidase" evidence="2">
    <location>
        <begin position="87"/>
        <end position="203"/>
    </location>
</feature>
<feature type="transmembrane region" description="Helical" evidence="1">
    <location>
        <begin position="52"/>
        <end position="74"/>
    </location>
</feature>
<evidence type="ECO:0000259" key="2">
    <source>
        <dbReference type="Pfam" id="PF01569"/>
    </source>
</evidence>
<dbReference type="EMBL" id="JAVDXO010000006">
    <property type="protein sequence ID" value="MDR7307460.1"/>
    <property type="molecule type" value="Genomic_DNA"/>
</dbReference>
<organism evidence="3 4">
    <name type="scientific">Rhodoferax saidenbachensis</name>
    <dbReference type="NCBI Taxonomy" id="1484693"/>
    <lineage>
        <taxon>Bacteria</taxon>
        <taxon>Pseudomonadati</taxon>
        <taxon>Pseudomonadota</taxon>
        <taxon>Betaproteobacteria</taxon>
        <taxon>Burkholderiales</taxon>
        <taxon>Comamonadaceae</taxon>
        <taxon>Rhodoferax</taxon>
    </lineage>
</organism>
<dbReference type="PANTHER" id="PTHR47216:SF4">
    <property type="entry name" value="OS01G0859400 PROTEIN"/>
    <property type="match status" value="1"/>
</dbReference>
<feature type="transmembrane region" description="Helical" evidence="1">
    <location>
        <begin position="206"/>
        <end position="228"/>
    </location>
</feature>
<sequence length="399" mass="45117">MTATRATWQQRLRHLLLNAAVFGLCYTSANLLAQRLDTHRSVAIALDAHLAFVPWMVLPYMLSGVFFIACFWAVDSLDALRVLSQRLLLATVLACLVFVLYPLQFSFARPGVASPLWAPWYATLKVMDRPYNQLPSLHVAYCLIFWFALRPCCAGRSARTALLLTLSMVAIATLFTYQHHVLDVLAGGLLGWACVRVVRPQRQEPWVALYYALGTGVVVVLGMAWWPWWLTAYGAASLLTVARAYAMGDAHFLHKTQGRFAWWVWLLYAPYLLGYRLTWLCVQWRERKRPPFAQMAPGLWVGRRLTNVQTRLLPPGCTVVDLANELSETPALRTERYHPVPLLDLVQPGNADVQRVLALVHDTLQCGHPVYLHCAMGYSRSRRIASAYLAQYPQADALH</sequence>
<feature type="transmembrane region" description="Helical" evidence="1">
    <location>
        <begin position="86"/>
        <end position="107"/>
    </location>
</feature>
<evidence type="ECO:0000313" key="3">
    <source>
        <dbReference type="EMBL" id="MDR7307460.1"/>
    </source>
</evidence>
<dbReference type="InterPro" id="IPR000326">
    <property type="entry name" value="PAP2/HPO"/>
</dbReference>
<dbReference type="SUPFAM" id="SSF52799">
    <property type="entry name" value="(Phosphotyrosine protein) phosphatases II"/>
    <property type="match status" value="1"/>
</dbReference>